<reference evidence="2 3" key="1">
    <citation type="submission" date="2013-12" db="EMBL/GenBank/DDBJ databases">
        <title>Draft genome of the parsitic nematode Ancylostoma duodenale.</title>
        <authorList>
            <person name="Mitreva M."/>
        </authorList>
    </citation>
    <scope>NUCLEOTIDE SEQUENCE [LARGE SCALE GENOMIC DNA]</scope>
    <source>
        <strain evidence="2 3">Zhejiang</strain>
    </source>
</reference>
<dbReference type="AlphaFoldDB" id="A0A0C2CEX0"/>
<proteinExistence type="predicted"/>
<organism evidence="2 3">
    <name type="scientific">Ancylostoma duodenale</name>
    <dbReference type="NCBI Taxonomy" id="51022"/>
    <lineage>
        <taxon>Eukaryota</taxon>
        <taxon>Metazoa</taxon>
        <taxon>Ecdysozoa</taxon>
        <taxon>Nematoda</taxon>
        <taxon>Chromadorea</taxon>
        <taxon>Rhabditida</taxon>
        <taxon>Rhabditina</taxon>
        <taxon>Rhabditomorpha</taxon>
        <taxon>Strongyloidea</taxon>
        <taxon>Ancylostomatidae</taxon>
        <taxon>Ancylostomatinae</taxon>
        <taxon>Ancylostoma</taxon>
    </lineage>
</organism>
<sequence length="195" mass="22057">MNNLLLHSLLAVVLVSSCYAFSAKLLPKELNKANPSNLDFEGCVDTIFDNAQVAFNMKLGLDPALNWKNATELAEQVHVLIDKSVDSFVQVCNARQLYAYKLGATYPFCMNRFYLLNRDATDFNDAVTYVHTYKHLEFICSTGFDVNAEHTGGTVYQACFYKFQQIVNNNPYLFCESVLLHSELLVRCQSSFFSA</sequence>
<accession>A0A0C2CEX0</accession>
<dbReference type="PANTHER" id="PTHR34311">
    <property type="entry name" value="PROTEIN CBG21698-RELATED"/>
    <property type="match status" value="1"/>
</dbReference>
<feature type="chain" id="PRO_5002159096" evidence="1">
    <location>
        <begin position="21"/>
        <end position="195"/>
    </location>
</feature>
<dbReference type="Proteomes" id="UP000054047">
    <property type="component" value="Unassembled WGS sequence"/>
</dbReference>
<evidence type="ECO:0000313" key="2">
    <source>
        <dbReference type="EMBL" id="KIH48347.1"/>
    </source>
</evidence>
<dbReference type="EMBL" id="KN760386">
    <property type="protein sequence ID" value="KIH48347.1"/>
    <property type="molecule type" value="Genomic_DNA"/>
</dbReference>
<evidence type="ECO:0000313" key="3">
    <source>
        <dbReference type="Proteomes" id="UP000054047"/>
    </source>
</evidence>
<keyword evidence="1" id="KW-0732">Signal</keyword>
<protein>
    <submittedName>
        <fullName evidence="2">Uncharacterized protein</fullName>
    </submittedName>
</protein>
<evidence type="ECO:0000256" key="1">
    <source>
        <dbReference type="SAM" id="SignalP"/>
    </source>
</evidence>
<name>A0A0C2CEX0_9BILA</name>
<dbReference type="OrthoDB" id="5797537at2759"/>
<feature type="signal peptide" evidence="1">
    <location>
        <begin position="1"/>
        <end position="20"/>
    </location>
</feature>
<gene>
    <name evidence="2" type="ORF">ANCDUO_21585</name>
</gene>
<keyword evidence="3" id="KW-1185">Reference proteome</keyword>
<dbReference type="PANTHER" id="PTHR34311:SF2">
    <property type="entry name" value="CONJUGAL TRANSFER PROTEIN TRAN"/>
    <property type="match status" value="1"/>
</dbReference>